<feature type="compositionally biased region" description="Polar residues" evidence="1">
    <location>
        <begin position="634"/>
        <end position="643"/>
    </location>
</feature>
<gene>
    <name evidence="2" type="ORF">FB45DRAFT_893564</name>
</gene>
<feature type="compositionally biased region" description="Low complexity" evidence="1">
    <location>
        <begin position="687"/>
        <end position="699"/>
    </location>
</feature>
<dbReference type="InterPro" id="IPR032675">
    <property type="entry name" value="LRR_dom_sf"/>
</dbReference>
<accession>A0AAD7CFJ1</accession>
<dbReference type="Proteomes" id="UP001221142">
    <property type="component" value="Unassembled WGS sequence"/>
</dbReference>
<protein>
    <submittedName>
        <fullName evidence="2">Uncharacterized protein</fullName>
    </submittedName>
</protein>
<dbReference type="SUPFAM" id="SSF52047">
    <property type="entry name" value="RNI-like"/>
    <property type="match status" value="1"/>
</dbReference>
<name>A0AAD7CFJ1_9AGAR</name>
<comment type="caution">
    <text evidence="2">The sequence shown here is derived from an EMBL/GenBank/DDBJ whole genome shotgun (WGS) entry which is preliminary data.</text>
</comment>
<evidence type="ECO:0000256" key="1">
    <source>
        <dbReference type="SAM" id="MobiDB-lite"/>
    </source>
</evidence>
<feature type="compositionally biased region" description="Low complexity" evidence="1">
    <location>
        <begin position="724"/>
        <end position="737"/>
    </location>
</feature>
<evidence type="ECO:0000313" key="3">
    <source>
        <dbReference type="Proteomes" id="UP001221142"/>
    </source>
</evidence>
<evidence type="ECO:0000313" key="2">
    <source>
        <dbReference type="EMBL" id="KAJ7647484.1"/>
    </source>
</evidence>
<feature type="compositionally biased region" description="Low complexity" evidence="1">
    <location>
        <begin position="616"/>
        <end position="626"/>
    </location>
</feature>
<proteinExistence type="predicted"/>
<reference evidence="2" key="1">
    <citation type="submission" date="2023-03" db="EMBL/GenBank/DDBJ databases">
        <title>Massive genome expansion in bonnet fungi (Mycena s.s.) driven by repeated elements and novel gene families across ecological guilds.</title>
        <authorList>
            <consortium name="Lawrence Berkeley National Laboratory"/>
            <person name="Harder C.B."/>
            <person name="Miyauchi S."/>
            <person name="Viragh M."/>
            <person name="Kuo A."/>
            <person name="Thoen E."/>
            <person name="Andreopoulos B."/>
            <person name="Lu D."/>
            <person name="Skrede I."/>
            <person name="Drula E."/>
            <person name="Henrissat B."/>
            <person name="Morin E."/>
            <person name="Kohler A."/>
            <person name="Barry K."/>
            <person name="LaButti K."/>
            <person name="Morin E."/>
            <person name="Salamov A."/>
            <person name="Lipzen A."/>
            <person name="Mereny Z."/>
            <person name="Hegedus B."/>
            <person name="Baldrian P."/>
            <person name="Stursova M."/>
            <person name="Weitz H."/>
            <person name="Taylor A."/>
            <person name="Grigoriev I.V."/>
            <person name="Nagy L.G."/>
            <person name="Martin F."/>
            <person name="Kauserud H."/>
        </authorList>
    </citation>
    <scope>NUCLEOTIDE SEQUENCE</scope>
    <source>
        <strain evidence="2">9284</strain>
    </source>
</reference>
<sequence>MSRPLATLPSPLLDEIVANTLLLAPSLRIVFLCNLGRLLHASAVRVIFDTLSLSDEAAQSSGAAFTVLDNPSRYASSVKTLLVSDPTLPSGASLGEPLRPLDADLLYRILHVCTDIEALKWSSSFPPPDGLCEVLAKYNPRLGRVAFGPSSLSPSRSTLAKWDAPSLPLLTGHPLTCLHICRLSQAGARAFSAFLNKLGEESVLECLNIDFIWLDDSLCEKIVGAGRKTLQKLTLSTSGTKLTDKGIVSILEGCDALEELVLDEVQGRLSRTLWTKPAFPSGFKALRVVVAERGPHHSWAADHLDSLHAIPLGSLSSLDIVRREAPPSLHCGVAMYDSTVDDTVALKQLPPAFMDALKEQKSQMTSFRCDFWSWSVTDIKVLLECCPKLKCAQLCLDMSFPKLIGLTSTFASLPNLHTLSVSVTPGHAPGKPPSPILPAFAAAPASLPTPTDSPVLKSKSVLLQLLDFDQMQTQTSHSETAGDPSMPLLRDIKRFVRKCPQLQVIDWYGKNGRGSWIVSRGATSSKIGLNVSVEYTPPRITEEVLRVIEREQAVQDALKGWSGFAEIERSGHAWTGETAEAFAAERLAEKEREEPPSPVERLGKTREAGKRVRLPSVSVSSSSGSSDIPLPLTPTASPTQHHTPITPPLSDYSTSEADAAWQRHCPPSPSHRKRAPSEPSTRNPGNATPRTRSATTSSSKDSAGERGGAARGGKSSRGRGGASTRGARRAAGSNAESGRGRGGKTRSEMRRKSTTTTV</sequence>
<dbReference type="AlphaFoldDB" id="A0AAD7CFJ1"/>
<organism evidence="2 3">
    <name type="scientific">Roridomyces roridus</name>
    <dbReference type="NCBI Taxonomy" id="1738132"/>
    <lineage>
        <taxon>Eukaryota</taxon>
        <taxon>Fungi</taxon>
        <taxon>Dikarya</taxon>
        <taxon>Basidiomycota</taxon>
        <taxon>Agaricomycotina</taxon>
        <taxon>Agaricomycetes</taxon>
        <taxon>Agaricomycetidae</taxon>
        <taxon>Agaricales</taxon>
        <taxon>Marasmiineae</taxon>
        <taxon>Mycenaceae</taxon>
        <taxon>Roridomyces</taxon>
    </lineage>
</organism>
<dbReference type="Gene3D" id="3.80.10.10">
    <property type="entry name" value="Ribonuclease Inhibitor"/>
    <property type="match status" value="1"/>
</dbReference>
<feature type="region of interest" description="Disordered" evidence="1">
    <location>
        <begin position="588"/>
        <end position="758"/>
    </location>
</feature>
<feature type="compositionally biased region" description="Basic and acidic residues" evidence="1">
    <location>
        <begin position="588"/>
        <end position="610"/>
    </location>
</feature>
<dbReference type="EMBL" id="JARKIF010000002">
    <property type="protein sequence ID" value="KAJ7647484.1"/>
    <property type="molecule type" value="Genomic_DNA"/>
</dbReference>
<keyword evidence="3" id="KW-1185">Reference proteome</keyword>